<dbReference type="EMBL" id="CM000780">
    <property type="protein sequence ID" value="AQK59359.1"/>
    <property type="molecule type" value="Genomic_DNA"/>
</dbReference>
<evidence type="ECO:0000313" key="1">
    <source>
        <dbReference type="EMBL" id="AQK59359.1"/>
    </source>
</evidence>
<dbReference type="PANTHER" id="PTHR34775">
    <property type="entry name" value="TRANSMEMBRANE PROTEIN"/>
    <property type="match status" value="1"/>
</dbReference>
<protein>
    <submittedName>
        <fullName evidence="1">Uncharacterized protein</fullName>
    </submittedName>
</protein>
<organism evidence="1">
    <name type="scientific">Zea mays</name>
    <name type="common">Maize</name>
    <dbReference type="NCBI Taxonomy" id="4577"/>
    <lineage>
        <taxon>Eukaryota</taxon>
        <taxon>Viridiplantae</taxon>
        <taxon>Streptophyta</taxon>
        <taxon>Embryophyta</taxon>
        <taxon>Tracheophyta</taxon>
        <taxon>Spermatophyta</taxon>
        <taxon>Magnoliopsida</taxon>
        <taxon>Liliopsida</taxon>
        <taxon>Poales</taxon>
        <taxon>Poaceae</taxon>
        <taxon>PACMAD clade</taxon>
        <taxon>Panicoideae</taxon>
        <taxon>Andropogonodae</taxon>
        <taxon>Andropogoneae</taxon>
        <taxon>Tripsacinae</taxon>
        <taxon>Zea</taxon>
    </lineage>
</organism>
<dbReference type="STRING" id="4577.A0A1D6QP63"/>
<dbReference type="InParanoid" id="A0A1D6QP63"/>
<reference evidence="1" key="1">
    <citation type="submission" date="2015-12" db="EMBL/GenBank/DDBJ databases">
        <title>Update maize B73 reference genome by single molecule sequencing technologies.</title>
        <authorList>
            <consortium name="Maize Genome Sequencing Project"/>
            <person name="Ware D."/>
        </authorList>
    </citation>
    <scope>NUCLEOTIDE SEQUENCE</scope>
    <source>
        <tissue evidence="1">Seedling</tissue>
    </source>
</reference>
<sequence length="159" mass="17072">MEFPKRGRAFLQGSLRRSPKATIPGAATGADENASSKHLVPVGAASPKRKKVLGERNDSGVGGMEGAASAPVQQPKLALSPPTPASRGAGPYDPKTNYTTPRPAFLRYDPERRREILLRVSRAAENSLCESGRNFGSMNMDEFMANIWNVEEFQAATAG</sequence>
<dbReference type="AlphaFoldDB" id="A0A1D6QP63"/>
<dbReference type="PANTHER" id="PTHR34775:SF2">
    <property type="entry name" value="OS01G0765500 PROTEIN"/>
    <property type="match status" value="1"/>
</dbReference>
<accession>A0A1D6QP63</accession>
<dbReference type="ExpressionAtlas" id="A0A1D6QP63">
    <property type="expression patterns" value="baseline and differential"/>
</dbReference>
<proteinExistence type="predicted"/>
<gene>
    <name evidence="1" type="ORF">ZEAMMB73_Zm00001d053385</name>
</gene>
<name>A0A1D6QP63_MAIZE</name>